<reference evidence="2" key="1">
    <citation type="submission" date="2019-04" db="EMBL/GenBank/DDBJ databases">
        <authorList>
            <person name="Morozova V.V."/>
            <person name="Tikunov A.Y."/>
            <person name="Fofanov M.V."/>
            <person name="Tikunova N.V."/>
        </authorList>
    </citation>
    <scope>NUCLEOTIDE SEQUENCE [LARGE SCALE GENOMIC DNA]</scope>
</reference>
<accession>A0A4D6E029</accession>
<gene>
    <name evidence="1" type="ORF">RP180_44</name>
</gene>
<evidence type="ECO:0000313" key="1">
    <source>
        <dbReference type="EMBL" id="QBZ71299.1"/>
    </source>
</evidence>
<dbReference type="GO" id="GO:0003677">
    <property type="term" value="F:DNA binding"/>
    <property type="evidence" value="ECO:0007669"/>
    <property type="project" value="UniProtKB-KW"/>
</dbReference>
<name>A0A4D6E029_9CAUD</name>
<dbReference type="EMBL" id="MK737937">
    <property type="protein sequence ID" value="QBZ71299.1"/>
    <property type="molecule type" value="Genomic_DNA"/>
</dbReference>
<protein>
    <submittedName>
        <fullName evidence="1">DNA-binding protein</fullName>
    </submittedName>
</protein>
<keyword evidence="1" id="KW-0238">DNA-binding</keyword>
<dbReference type="Proteomes" id="UP000296988">
    <property type="component" value="Segment"/>
</dbReference>
<evidence type="ECO:0000313" key="2">
    <source>
        <dbReference type="Proteomes" id="UP000296988"/>
    </source>
</evidence>
<keyword evidence="2" id="KW-1185">Reference proteome</keyword>
<proteinExistence type="predicted"/>
<sequence length="79" mass="9087">MIRLTYFCIESAVSNFRCKLKPVFNFTVFKVTTHTPNHFTFSLIHASTLLRSNVPGKRRPITLIQQSGNLPLRNQLLIV</sequence>
<organism evidence="1 2">
    <name type="scientific">Raoultella phage RP180</name>
    <dbReference type="NCBI Taxonomy" id="2565500"/>
    <lineage>
        <taxon>Viruses</taxon>
        <taxon>Duplodnaviria</taxon>
        <taxon>Heunggongvirae</taxon>
        <taxon>Uroviricota</taxon>
        <taxon>Caudoviricetes</taxon>
        <taxon>Sarkviridae</taxon>
        <taxon>Guernseyvirinae</taxon>
        <taxon>Kagunavirus</taxon>
        <taxon>Kagunavirus RP180</taxon>
    </lineage>
</organism>